<keyword evidence="1 6" id="KW-0547">Nucleotide-binding</keyword>
<feature type="domain" description="Helicase ATP-binding" evidence="9">
    <location>
        <begin position="160"/>
        <end position="342"/>
    </location>
</feature>
<evidence type="ECO:0000256" key="5">
    <source>
        <dbReference type="ARBA" id="ARBA00022884"/>
    </source>
</evidence>
<gene>
    <name evidence="11" type="primary">Ddx31-002</name>
</gene>
<dbReference type="Pfam" id="PF00271">
    <property type="entry name" value="Helicase_C"/>
    <property type="match status" value="1"/>
</dbReference>
<dbReference type="GO" id="GO:0003723">
    <property type="term" value="F:RNA binding"/>
    <property type="evidence" value="ECO:0007669"/>
    <property type="project" value="UniProtKB-UniRule"/>
</dbReference>
<dbReference type="InterPro" id="IPR001650">
    <property type="entry name" value="Helicase_C-like"/>
</dbReference>
<dbReference type="SMART" id="SM00490">
    <property type="entry name" value="HELICc"/>
    <property type="match status" value="1"/>
</dbReference>
<evidence type="ECO:0000256" key="4">
    <source>
        <dbReference type="ARBA" id="ARBA00022840"/>
    </source>
</evidence>
<dbReference type="Pfam" id="PF13959">
    <property type="entry name" value="CTE_SPB4"/>
    <property type="match status" value="1"/>
</dbReference>
<dbReference type="Gene3D" id="3.40.50.300">
    <property type="entry name" value="P-loop containing nucleotide triphosphate hydrolases"/>
    <property type="match status" value="2"/>
</dbReference>
<evidence type="ECO:0000256" key="8">
    <source>
        <dbReference type="SAM" id="MobiDB-lite"/>
    </source>
</evidence>
<evidence type="ECO:0000259" key="10">
    <source>
        <dbReference type="PROSITE" id="PS51194"/>
    </source>
</evidence>
<protein>
    <recommendedName>
        <fullName evidence="7">ATP-dependent RNA helicase</fullName>
        <ecNumber evidence="7">3.6.4.13</ecNumber>
    </recommendedName>
</protein>
<dbReference type="PROSITE" id="PS51192">
    <property type="entry name" value="HELICASE_ATP_BIND_1"/>
    <property type="match status" value="1"/>
</dbReference>
<dbReference type="InterPro" id="IPR014001">
    <property type="entry name" value="Helicase_ATP-bd"/>
</dbReference>
<dbReference type="GO" id="GO:0005524">
    <property type="term" value="F:ATP binding"/>
    <property type="evidence" value="ECO:0007669"/>
    <property type="project" value="UniProtKB-UniRule"/>
</dbReference>
<evidence type="ECO:0000259" key="9">
    <source>
        <dbReference type="PROSITE" id="PS51192"/>
    </source>
</evidence>
<dbReference type="EMBL" id="LR784426">
    <property type="protein sequence ID" value="CAB3237004.1"/>
    <property type="molecule type" value="mRNA"/>
</dbReference>
<dbReference type="InterPro" id="IPR025313">
    <property type="entry name" value="SPB4-like_CTE"/>
</dbReference>
<evidence type="ECO:0000313" key="11">
    <source>
        <dbReference type="EMBL" id="CAB3237004.1"/>
    </source>
</evidence>
<keyword evidence="3 6" id="KW-0347">Helicase</keyword>
<dbReference type="GO" id="GO:0003724">
    <property type="term" value="F:RNA helicase activity"/>
    <property type="evidence" value="ECO:0007669"/>
    <property type="project" value="UniProtKB-EC"/>
</dbReference>
<dbReference type="Pfam" id="PF00270">
    <property type="entry name" value="DEAD"/>
    <property type="match status" value="1"/>
</dbReference>
<keyword evidence="5 7" id="KW-0694">RNA-binding</keyword>
<comment type="similarity">
    <text evidence="6">Belongs to the DEAD box helicase family.</text>
</comment>
<reference evidence="11" key="1">
    <citation type="submission" date="2020-04" db="EMBL/GenBank/DDBJ databases">
        <authorList>
            <person name="Neveu A P."/>
        </authorList>
    </citation>
    <scope>NUCLEOTIDE SEQUENCE</scope>
    <source>
        <tissue evidence="11">Whole embryo</tissue>
    </source>
</reference>
<dbReference type="PROSITE" id="PS00039">
    <property type="entry name" value="DEAD_ATP_HELICASE"/>
    <property type="match status" value="1"/>
</dbReference>
<dbReference type="SMART" id="SM00487">
    <property type="entry name" value="DEXDc"/>
    <property type="match status" value="1"/>
</dbReference>
<accession>A0A6F9DBC6</accession>
<dbReference type="GO" id="GO:0016787">
    <property type="term" value="F:hydrolase activity"/>
    <property type="evidence" value="ECO:0007669"/>
    <property type="project" value="UniProtKB-KW"/>
</dbReference>
<evidence type="ECO:0000256" key="7">
    <source>
        <dbReference type="RuleBase" id="RU365068"/>
    </source>
</evidence>
<feature type="region of interest" description="Disordered" evidence="8">
    <location>
        <begin position="650"/>
        <end position="689"/>
    </location>
</feature>
<keyword evidence="2 6" id="KW-0378">Hydrolase</keyword>
<comment type="catalytic activity">
    <reaction evidence="7">
        <text>ATP + H2O = ADP + phosphate + H(+)</text>
        <dbReference type="Rhea" id="RHEA:13065"/>
        <dbReference type="ChEBI" id="CHEBI:15377"/>
        <dbReference type="ChEBI" id="CHEBI:15378"/>
        <dbReference type="ChEBI" id="CHEBI:30616"/>
        <dbReference type="ChEBI" id="CHEBI:43474"/>
        <dbReference type="ChEBI" id="CHEBI:456216"/>
        <dbReference type="EC" id="3.6.4.13"/>
    </reaction>
</comment>
<name>A0A6F9DBC6_9ASCI</name>
<feature type="compositionally biased region" description="Polar residues" evidence="8">
    <location>
        <begin position="650"/>
        <end position="668"/>
    </location>
</feature>
<comment type="function">
    <text evidence="7">RNA helicase.</text>
</comment>
<dbReference type="SUPFAM" id="SSF52540">
    <property type="entry name" value="P-loop containing nucleoside triphosphate hydrolases"/>
    <property type="match status" value="1"/>
</dbReference>
<dbReference type="CDD" id="cd18787">
    <property type="entry name" value="SF2_C_DEAD"/>
    <property type="match status" value="1"/>
</dbReference>
<dbReference type="AlphaFoldDB" id="A0A6F9DBC6"/>
<dbReference type="PANTHER" id="PTHR24031">
    <property type="entry name" value="RNA HELICASE"/>
    <property type="match status" value="1"/>
</dbReference>
<dbReference type="InterPro" id="IPR027417">
    <property type="entry name" value="P-loop_NTPase"/>
</dbReference>
<dbReference type="InterPro" id="IPR011545">
    <property type="entry name" value="DEAD/DEAH_box_helicase_dom"/>
</dbReference>
<sequence length="716" mass="80794">MTDDITLNISSSVNVQPRKYRNHHVRGIVSRKRRIEERRKLKKRILKFGQLETEKSDAGHQMITKDEGKVPSLKTKEENVTKVTRPIKRDNHTQMVKTKSIFSGNPDIPELDLPKPAPRKVKKVTPINKFIDLDIHPGLKSYIVEKMELEQMTPVQAAALPVLLEGQDALIRSQTGSGKTLAYALSVIQTLQEIKPEVTRQNGPMAIVLTPTRELAQQSYAVFQQLTLPIRRLVATWLVGGQNRKSEKARIRKGVNIIVSTPGRFVDHLENTSCLNLENIKWLVFDEADRLLDMGFQKDINKVLKEIKKQTETKPQTVLLSATLNRGVENLVDLTLTSPAKVDVNDAKGLKSDSSNFVDPSTGLEVEKVSLPEKLQQHVVVVPSKLRLISLFSFIMEKVSSAKILVFLSCRDSVEFHFHILKLFLEHHRQTAWAKNVFQLHGGMAQKDRTETMIKFKKSKLSVLLCTDVAARGLDIPRVDWVVQYTSPGSPVDYIHRVGRTARAGQKGNAVLFLTPVEVPYVKLLTSYDIDVSELKLDQLLTGLLSTKSKNFQENVRIQMAKEKAAETHKTFESFIQEDKNLKELSVKAFVSFIRAYATYPLALKHIFHVKNLHTGHVAKSFALQDTPGEALKSLQNTVGQRAVQQMQFKRKQTNNNSKNNTEQLQKQPDSKKTAPAKSKVPPKATKRHPIVAKFDLMSEFSSGMEGVTVQKKMKV</sequence>
<keyword evidence="4 6" id="KW-0067">ATP-binding</keyword>
<evidence type="ECO:0000256" key="2">
    <source>
        <dbReference type="ARBA" id="ARBA00022801"/>
    </source>
</evidence>
<evidence type="ECO:0000256" key="6">
    <source>
        <dbReference type="RuleBase" id="RU000492"/>
    </source>
</evidence>
<dbReference type="InterPro" id="IPR000629">
    <property type="entry name" value="RNA-helicase_DEAD-box_CS"/>
</dbReference>
<proteinExistence type="evidence at transcript level"/>
<evidence type="ECO:0000256" key="3">
    <source>
        <dbReference type="ARBA" id="ARBA00022806"/>
    </source>
</evidence>
<organism evidence="11">
    <name type="scientific">Phallusia mammillata</name>
    <dbReference type="NCBI Taxonomy" id="59560"/>
    <lineage>
        <taxon>Eukaryota</taxon>
        <taxon>Metazoa</taxon>
        <taxon>Chordata</taxon>
        <taxon>Tunicata</taxon>
        <taxon>Ascidiacea</taxon>
        <taxon>Phlebobranchia</taxon>
        <taxon>Ascidiidae</taxon>
        <taxon>Phallusia</taxon>
    </lineage>
</organism>
<feature type="domain" description="Helicase C-terminal" evidence="10">
    <location>
        <begin position="374"/>
        <end position="564"/>
    </location>
</feature>
<evidence type="ECO:0000256" key="1">
    <source>
        <dbReference type="ARBA" id="ARBA00022741"/>
    </source>
</evidence>
<comment type="domain">
    <text evidence="7">The Q motif is unique to and characteristic of the DEAD box family of RNA helicases and controls ATP binding and hydrolysis.</text>
</comment>
<dbReference type="SMART" id="SM01178">
    <property type="entry name" value="DUF4217"/>
    <property type="match status" value="1"/>
</dbReference>
<dbReference type="PROSITE" id="PS51194">
    <property type="entry name" value="HELICASE_CTER"/>
    <property type="match status" value="1"/>
</dbReference>
<dbReference type="EC" id="3.6.4.13" evidence="7"/>